<feature type="compositionally biased region" description="Polar residues" evidence="1">
    <location>
        <begin position="147"/>
        <end position="161"/>
    </location>
</feature>
<comment type="caution">
    <text evidence="2">The sequence shown here is derived from an EMBL/GenBank/DDBJ whole genome shotgun (WGS) entry which is preliminary data.</text>
</comment>
<keyword evidence="3" id="KW-1185">Reference proteome</keyword>
<gene>
    <name evidence="2" type="ORF">Cgig2_001106</name>
</gene>
<feature type="compositionally biased region" description="Polar residues" evidence="1">
    <location>
        <begin position="93"/>
        <end position="104"/>
    </location>
</feature>
<reference evidence="2" key="1">
    <citation type="submission" date="2022-04" db="EMBL/GenBank/DDBJ databases">
        <title>Carnegiea gigantea Genome sequencing and assembly v2.</title>
        <authorList>
            <person name="Copetti D."/>
            <person name="Sanderson M.J."/>
            <person name="Burquez A."/>
            <person name="Wojciechowski M.F."/>
        </authorList>
    </citation>
    <scope>NUCLEOTIDE SEQUENCE</scope>
    <source>
        <strain evidence="2">SGP5-SGP5p</strain>
        <tissue evidence="2">Aerial part</tissue>
    </source>
</reference>
<dbReference type="AlphaFoldDB" id="A0A9Q1JX43"/>
<dbReference type="Proteomes" id="UP001153076">
    <property type="component" value="Unassembled WGS sequence"/>
</dbReference>
<sequence>MLKIFLKKVCTSVINCELVTLLFPIFCKIAVCISMQHKHVLRDGLFLLERGQGIEVEITAPPREKTADSAAKKVTWENSGEIQVARKPPQPSPAVTESAGQLKSVTGKHLIPPPAHIFQKNNKGRPEKAQGQPPKGTAGGSRRPKVQRTSGGPQMTTPSTLNFTSHLEQAPGERGGFVLVAGKRVLSYLTFQSHD</sequence>
<evidence type="ECO:0000256" key="1">
    <source>
        <dbReference type="SAM" id="MobiDB-lite"/>
    </source>
</evidence>
<evidence type="ECO:0000313" key="2">
    <source>
        <dbReference type="EMBL" id="KAJ8432513.1"/>
    </source>
</evidence>
<proteinExistence type="predicted"/>
<accession>A0A9Q1JX43</accession>
<dbReference type="EMBL" id="JAKOGI010000601">
    <property type="protein sequence ID" value="KAJ8432513.1"/>
    <property type="molecule type" value="Genomic_DNA"/>
</dbReference>
<evidence type="ECO:0000313" key="3">
    <source>
        <dbReference type="Proteomes" id="UP001153076"/>
    </source>
</evidence>
<feature type="region of interest" description="Disordered" evidence="1">
    <location>
        <begin position="77"/>
        <end position="161"/>
    </location>
</feature>
<name>A0A9Q1JX43_9CARY</name>
<organism evidence="2 3">
    <name type="scientific">Carnegiea gigantea</name>
    <dbReference type="NCBI Taxonomy" id="171969"/>
    <lineage>
        <taxon>Eukaryota</taxon>
        <taxon>Viridiplantae</taxon>
        <taxon>Streptophyta</taxon>
        <taxon>Embryophyta</taxon>
        <taxon>Tracheophyta</taxon>
        <taxon>Spermatophyta</taxon>
        <taxon>Magnoliopsida</taxon>
        <taxon>eudicotyledons</taxon>
        <taxon>Gunneridae</taxon>
        <taxon>Pentapetalae</taxon>
        <taxon>Caryophyllales</taxon>
        <taxon>Cactineae</taxon>
        <taxon>Cactaceae</taxon>
        <taxon>Cactoideae</taxon>
        <taxon>Echinocereeae</taxon>
        <taxon>Carnegiea</taxon>
    </lineage>
</organism>
<protein>
    <submittedName>
        <fullName evidence="2">Uncharacterized protein</fullName>
    </submittedName>
</protein>